<dbReference type="AlphaFoldDB" id="A0A371HL47"/>
<evidence type="ECO:0000313" key="2">
    <source>
        <dbReference type="Proteomes" id="UP000257109"/>
    </source>
</evidence>
<feature type="non-terminal residue" evidence="1">
    <location>
        <position position="1"/>
    </location>
</feature>
<sequence>MRSHFWTRKSRLTKCWSVSTMTITKRSEWSPMGLVVILWCGGTISTEKRHVETWPNLMRKMRLRFVPTSYARDLYNSKVVLQRDGSRLLRANVLESNETTLA</sequence>
<reference evidence="1" key="1">
    <citation type="submission" date="2018-05" db="EMBL/GenBank/DDBJ databases">
        <title>Draft genome of Mucuna pruriens seed.</title>
        <authorList>
            <person name="Nnadi N.E."/>
            <person name="Vos R."/>
            <person name="Hasami M.H."/>
            <person name="Devisetty U.K."/>
            <person name="Aguiy J.C."/>
        </authorList>
    </citation>
    <scope>NUCLEOTIDE SEQUENCE [LARGE SCALE GENOMIC DNA]</scope>
    <source>
        <strain evidence="1">JCA_2017</strain>
    </source>
</reference>
<organism evidence="1 2">
    <name type="scientific">Mucuna pruriens</name>
    <name type="common">Velvet bean</name>
    <name type="synonym">Dolichos pruriens</name>
    <dbReference type="NCBI Taxonomy" id="157652"/>
    <lineage>
        <taxon>Eukaryota</taxon>
        <taxon>Viridiplantae</taxon>
        <taxon>Streptophyta</taxon>
        <taxon>Embryophyta</taxon>
        <taxon>Tracheophyta</taxon>
        <taxon>Spermatophyta</taxon>
        <taxon>Magnoliopsida</taxon>
        <taxon>eudicotyledons</taxon>
        <taxon>Gunneridae</taxon>
        <taxon>Pentapetalae</taxon>
        <taxon>rosids</taxon>
        <taxon>fabids</taxon>
        <taxon>Fabales</taxon>
        <taxon>Fabaceae</taxon>
        <taxon>Papilionoideae</taxon>
        <taxon>50 kb inversion clade</taxon>
        <taxon>NPAAA clade</taxon>
        <taxon>indigoferoid/millettioid clade</taxon>
        <taxon>Phaseoleae</taxon>
        <taxon>Mucuna</taxon>
    </lineage>
</organism>
<proteinExistence type="predicted"/>
<protein>
    <submittedName>
        <fullName evidence="1">Uncharacterized protein</fullName>
    </submittedName>
</protein>
<keyword evidence="2" id="KW-1185">Reference proteome</keyword>
<dbReference type="Proteomes" id="UP000257109">
    <property type="component" value="Unassembled WGS sequence"/>
</dbReference>
<comment type="caution">
    <text evidence="1">The sequence shown here is derived from an EMBL/GenBank/DDBJ whole genome shotgun (WGS) entry which is preliminary data.</text>
</comment>
<name>A0A371HL47_MUCPR</name>
<accession>A0A371HL47</accession>
<evidence type="ECO:0000313" key="1">
    <source>
        <dbReference type="EMBL" id="RDY03508.1"/>
    </source>
</evidence>
<gene>
    <name evidence="1" type="ORF">CR513_12913</name>
</gene>
<dbReference type="OrthoDB" id="1934635at2759"/>
<dbReference type="EMBL" id="QJKJ01002288">
    <property type="protein sequence ID" value="RDY03508.1"/>
    <property type="molecule type" value="Genomic_DNA"/>
</dbReference>